<proteinExistence type="predicted"/>
<evidence type="ECO:0000313" key="1">
    <source>
        <dbReference type="EMBL" id="EXX70444.1"/>
    </source>
</evidence>
<comment type="caution">
    <text evidence="1">The sequence shown here is derived from an EMBL/GenBank/DDBJ whole genome shotgun (WGS) entry which is preliminary data.</text>
</comment>
<sequence>MNMINKDKSGKPQSQLIQEKLQIWIYKFGYDPEDEDDKSEQQDKINKMSGKIQKYLNKEFKGRIFSEYPKEKIEKALDVIVPPEITDMISEHIENKELTQVIPIRTFNDTIE</sequence>
<protein>
    <submittedName>
        <fullName evidence="1">Uncharacterized protein</fullName>
    </submittedName>
</protein>
<dbReference type="Proteomes" id="UP000022910">
    <property type="component" value="Unassembled WGS sequence"/>
</dbReference>
<dbReference type="EMBL" id="JEMT01016592">
    <property type="protein sequence ID" value="EXX70444.1"/>
    <property type="molecule type" value="Genomic_DNA"/>
</dbReference>
<keyword evidence="2" id="KW-1185">Reference proteome</keyword>
<accession>A0A015KS40</accession>
<dbReference type="AlphaFoldDB" id="A0A015KS40"/>
<name>A0A015KS40_RHIIW</name>
<organism evidence="1 2">
    <name type="scientific">Rhizophagus irregularis (strain DAOM 197198w)</name>
    <name type="common">Glomus intraradices</name>
    <dbReference type="NCBI Taxonomy" id="1432141"/>
    <lineage>
        <taxon>Eukaryota</taxon>
        <taxon>Fungi</taxon>
        <taxon>Fungi incertae sedis</taxon>
        <taxon>Mucoromycota</taxon>
        <taxon>Glomeromycotina</taxon>
        <taxon>Glomeromycetes</taxon>
        <taxon>Glomerales</taxon>
        <taxon>Glomeraceae</taxon>
        <taxon>Rhizophagus</taxon>
    </lineage>
</organism>
<evidence type="ECO:0000313" key="2">
    <source>
        <dbReference type="Proteomes" id="UP000022910"/>
    </source>
</evidence>
<gene>
    <name evidence="1" type="ORF">RirG_087470</name>
</gene>
<reference evidence="1 2" key="1">
    <citation type="submission" date="2014-02" db="EMBL/GenBank/DDBJ databases">
        <title>Single nucleus genome sequencing reveals high similarity among nuclei of an endomycorrhizal fungus.</title>
        <authorList>
            <person name="Lin K."/>
            <person name="Geurts R."/>
            <person name="Zhang Z."/>
            <person name="Limpens E."/>
            <person name="Saunders D.G."/>
            <person name="Mu D."/>
            <person name="Pang E."/>
            <person name="Cao H."/>
            <person name="Cha H."/>
            <person name="Lin T."/>
            <person name="Zhou Q."/>
            <person name="Shang Y."/>
            <person name="Li Y."/>
            <person name="Ivanov S."/>
            <person name="Sharma T."/>
            <person name="Velzen R.V."/>
            <person name="Ruijter N.D."/>
            <person name="Aanen D.K."/>
            <person name="Win J."/>
            <person name="Kamoun S."/>
            <person name="Bisseling T."/>
            <person name="Huang S."/>
        </authorList>
    </citation>
    <scope>NUCLEOTIDE SEQUENCE [LARGE SCALE GENOMIC DNA]</scope>
    <source>
        <strain evidence="2">DAOM197198w</strain>
    </source>
</reference>
<dbReference type="HOGENOM" id="CLU_2147224_0_0_1"/>